<dbReference type="SMART" id="SM00642">
    <property type="entry name" value="Aamy"/>
    <property type="match status" value="1"/>
</dbReference>
<evidence type="ECO:0000259" key="3">
    <source>
        <dbReference type="SMART" id="SM00642"/>
    </source>
</evidence>
<dbReference type="Gene3D" id="3.20.20.80">
    <property type="entry name" value="Glycosidases"/>
    <property type="match status" value="1"/>
</dbReference>
<dbReference type="PANTHER" id="PTHR43651">
    <property type="entry name" value="1,4-ALPHA-GLUCAN-BRANCHING ENZYME"/>
    <property type="match status" value="1"/>
</dbReference>
<proteinExistence type="predicted"/>
<dbReference type="InterPro" id="IPR014756">
    <property type="entry name" value="Ig_E-set"/>
</dbReference>
<evidence type="ECO:0000313" key="4">
    <source>
        <dbReference type="EMBL" id="MBB4079220.1"/>
    </source>
</evidence>
<dbReference type="SUPFAM" id="SSF81296">
    <property type="entry name" value="E set domains"/>
    <property type="match status" value="1"/>
</dbReference>
<accession>A0A840E297</accession>
<dbReference type="SUPFAM" id="SSF51445">
    <property type="entry name" value="(Trans)glycosidases"/>
    <property type="match status" value="1"/>
</dbReference>
<dbReference type="Proteomes" id="UP000576209">
    <property type="component" value="Unassembled WGS sequence"/>
</dbReference>
<feature type="domain" description="Glycosyl hydrolase family 13 catalytic" evidence="3">
    <location>
        <begin position="476"/>
        <end position="832"/>
    </location>
</feature>
<dbReference type="EMBL" id="JACIFF010000004">
    <property type="protein sequence ID" value="MBB4079220.1"/>
    <property type="molecule type" value="Genomic_DNA"/>
</dbReference>
<dbReference type="GO" id="GO:0005737">
    <property type="term" value="C:cytoplasm"/>
    <property type="evidence" value="ECO:0007669"/>
    <property type="project" value="TreeGrafter"/>
</dbReference>
<protein>
    <submittedName>
        <fullName evidence="4">1,4-alpha-glucan branching enzyme</fullName>
    </submittedName>
</protein>
<dbReference type="InterPro" id="IPR017853">
    <property type="entry name" value="GH"/>
</dbReference>
<dbReference type="NCBIfam" id="TIGR04183">
    <property type="entry name" value="Por_Secre_tail"/>
    <property type="match status" value="1"/>
</dbReference>
<name>A0A840E297_9BACT</name>
<feature type="chain" id="PRO_5033046540" evidence="2">
    <location>
        <begin position="19"/>
        <end position="1034"/>
    </location>
</feature>
<comment type="caution">
    <text evidence="4">The sequence shown here is derived from an EMBL/GenBank/DDBJ whole genome shotgun (WGS) entry which is preliminary data.</text>
</comment>
<dbReference type="Pfam" id="PF18962">
    <property type="entry name" value="Por_Secre_tail"/>
    <property type="match status" value="1"/>
</dbReference>
<dbReference type="AlphaFoldDB" id="A0A840E297"/>
<keyword evidence="2" id="KW-0732">Signal</keyword>
<dbReference type="InterPro" id="IPR006047">
    <property type="entry name" value="GH13_cat_dom"/>
</dbReference>
<evidence type="ECO:0000313" key="5">
    <source>
        <dbReference type="Proteomes" id="UP000576209"/>
    </source>
</evidence>
<evidence type="ECO:0000256" key="1">
    <source>
        <dbReference type="ARBA" id="ARBA00023277"/>
    </source>
</evidence>
<dbReference type="PANTHER" id="PTHR43651:SF3">
    <property type="entry name" value="1,4-ALPHA-GLUCAN-BRANCHING ENZYME"/>
    <property type="match status" value="1"/>
</dbReference>
<dbReference type="InterPro" id="IPR026444">
    <property type="entry name" value="Secre_tail"/>
</dbReference>
<dbReference type="InterPro" id="IPR013783">
    <property type="entry name" value="Ig-like_fold"/>
</dbReference>
<feature type="signal peptide" evidence="2">
    <location>
        <begin position="1"/>
        <end position="18"/>
    </location>
</feature>
<keyword evidence="1" id="KW-0119">Carbohydrate metabolism</keyword>
<sequence>MPRILLCTLLFSFSVLQAQIVTTDPAVPVAGQALTITYDATQGTAGLRDCNCDIYLHTGVITPASTHSGDWKFVKTEWGKAEPDWKLTPVAGEANKYTYTFTPTVRQYYGVPEETEIQKIALVFRDATGDREGKAAGGTDIFIDVSSGSALDLNLLGDPGTDTYALGKPLPITVGTTADATISLFDNDSLVATATGTQLTHDLRLLSPGQHTVRVEAKSGDQVVADSFSVEAVLVLEITSPVNSPVSATVGDRFTIAANSFITSELRITTGGEVVSQVNASEISTEVVLPDAAVTTYTVTATYQGETTRAAVTFVTGPPAIAAVPEGLSPGATLLEDGGVSFLLRAPGKTDVFIVGNFNNWSPTAGSRMNRSPDGTSFWLTIPEEDLPCQPLLCDSDLLYQYAIDDQGRFADPYSTLVLDPQNDPFITDVTFADIPSYPTDETEGIVSWVRLFPPDYDWQVDEFERPDPEKMVVYELLVRDFLASHSYRELTDTLDYLDRLGINTIELMPVSEFEGNISWGYNVSFHMALDKYYGTPEDLKAFVDAAHARGIAVVLDVVYNHAFGQSPLIRMWPGTQPYEPGADNPYANVTARHPFNVGYDLNHESTLTREYVKTTLAYWLEEFRIDGFRFDLSKGFTQNFSNDVDVWNEYDASRIAILKEYADLVWSVNDEAYVIMEHLGESREENELAQYGNGMYFWSGYQPHDAYLEASMGYNEGSKSNFSDVLAVNRGFDQRSLVAYMESHDEERMVYKNREFGNSSGNYSVKDLPTALERAELASAFFYTLPGPKMLWQFGELGYDYPINYCADGRVDNSCRTDPKPIVWEYRDNADRQEVYHTIADLLYLRNNYDYFHGNVTASNFNGAVKYVHLDSDDGRAAIIGNFGVTGAQVTNAVPTTGTWYDYFNGESVTFSDLSAGIDLGPGEYRVYLSQEVERKGGRLSTATNDAAVARLFFSVFPNPTSGTLHTTFTLERSSEVNVVLMDLLGRPVHQLFSGALSAGDHRLDTTLSVPAGSYFLRITDGSTSAVRPLVVR</sequence>
<dbReference type="GO" id="GO:0003844">
    <property type="term" value="F:1,4-alpha-glucan branching enzyme activity"/>
    <property type="evidence" value="ECO:0007669"/>
    <property type="project" value="TreeGrafter"/>
</dbReference>
<organism evidence="4 5">
    <name type="scientific">Neolewinella aquimaris</name>
    <dbReference type="NCBI Taxonomy" id="1835722"/>
    <lineage>
        <taxon>Bacteria</taxon>
        <taxon>Pseudomonadati</taxon>
        <taxon>Bacteroidota</taxon>
        <taxon>Saprospiria</taxon>
        <taxon>Saprospirales</taxon>
        <taxon>Lewinellaceae</taxon>
        <taxon>Neolewinella</taxon>
    </lineage>
</organism>
<reference evidence="4 5" key="1">
    <citation type="submission" date="2020-08" db="EMBL/GenBank/DDBJ databases">
        <title>Genomic Encyclopedia of Type Strains, Phase IV (KMG-IV): sequencing the most valuable type-strain genomes for metagenomic binning, comparative biology and taxonomic classification.</title>
        <authorList>
            <person name="Goeker M."/>
        </authorList>
    </citation>
    <scope>NUCLEOTIDE SEQUENCE [LARGE SCALE GENOMIC DNA]</scope>
    <source>
        <strain evidence="4 5">DSM 105137</strain>
    </source>
</reference>
<dbReference type="CDD" id="cd11350">
    <property type="entry name" value="AmyAc_4"/>
    <property type="match status" value="1"/>
</dbReference>
<evidence type="ECO:0000256" key="2">
    <source>
        <dbReference type="SAM" id="SignalP"/>
    </source>
</evidence>
<dbReference type="Gene3D" id="2.60.40.10">
    <property type="entry name" value="Immunoglobulins"/>
    <property type="match status" value="1"/>
</dbReference>
<dbReference type="Pfam" id="PF00128">
    <property type="entry name" value="Alpha-amylase"/>
    <property type="match status" value="2"/>
</dbReference>
<dbReference type="RefSeq" id="WP_183495473.1">
    <property type="nucleotide sequence ID" value="NZ_JACIFF010000004.1"/>
</dbReference>
<gene>
    <name evidence="4" type="ORF">GGR28_001840</name>
</gene>
<dbReference type="GO" id="GO:0005975">
    <property type="term" value="P:carbohydrate metabolic process"/>
    <property type="evidence" value="ECO:0007669"/>
    <property type="project" value="InterPro"/>
</dbReference>
<keyword evidence="5" id="KW-1185">Reference proteome</keyword>